<dbReference type="PROSITE" id="PS50146">
    <property type="entry name" value="DAGK"/>
    <property type="match status" value="1"/>
</dbReference>
<dbReference type="PANTHER" id="PTHR30492">
    <property type="entry name" value="METHYLGLYOXAL SYNTHASE"/>
    <property type="match status" value="1"/>
</dbReference>
<keyword evidence="2" id="KW-0418">Kinase</keyword>
<comment type="caution">
    <text evidence="2">The sequence shown here is derived from an EMBL/GenBank/DDBJ whole genome shotgun (WGS) entry which is preliminary data.</text>
</comment>
<proteinExistence type="predicted"/>
<accession>A0A9X1NYH1</accession>
<dbReference type="InterPro" id="IPR001206">
    <property type="entry name" value="Diacylglycerol_kinase_cat_dom"/>
</dbReference>
<dbReference type="GO" id="GO:0005829">
    <property type="term" value="C:cytosol"/>
    <property type="evidence" value="ECO:0007669"/>
    <property type="project" value="TreeGrafter"/>
</dbReference>
<dbReference type="EMBL" id="JAJUWU010000001">
    <property type="protein sequence ID" value="MCE7026716.1"/>
    <property type="molecule type" value="Genomic_DNA"/>
</dbReference>
<dbReference type="GO" id="GO:0016301">
    <property type="term" value="F:kinase activity"/>
    <property type="evidence" value="ECO:0007669"/>
    <property type="project" value="UniProtKB-KW"/>
</dbReference>
<protein>
    <submittedName>
        <fullName evidence="2">Diacylglycerol kinase family lipid kinase</fullName>
    </submittedName>
</protein>
<feature type="domain" description="DAGKc" evidence="1">
    <location>
        <begin position="1"/>
        <end position="131"/>
    </location>
</feature>
<name>A0A9X1NYH1_9HYPH</name>
<evidence type="ECO:0000313" key="3">
    <source>
        <dbReference type="Proteomes" id="UP001139035"/>
    </source>
</evidence>
<dbReference type="GO" id="GO:0019242">
    <property type="term" value="P:methylglyoxal biosynthetic process"/>
    <property type="evidence" value="ECO:0007669"/>
    <property type="project" value="InterPro"/>
</dbReference>
<evidence type="ECO:0000313" key="2">
    <source>
        <dbReference type="EMBL" id="MCE7026716.1"/>
    </source>
</evidence>
<dbReference type="Pfam" id="PF00781">
    <property type="entry name" value="DAGK_cat"/>
    <property type="match status" value="1"/>
</dbReference>
<dbReference type="Gene3D" id="3.40.50.10330">
    <property type="entry name" value="Probable inorganic polyphosphate/atp-NAD kinase, domain 1"/>
    <property type="match status" value="1"/>
</dbReference>
<reference evidence="2" key="1">
    <citation type="submission" date="2022-01" db="EMBL/GenBank/DDBJ databases">
        <title>Jiella avicenniae sp. nov., a novel endophytic bacterium isolated from bark of Avicennia marina.</title>
        <authorList>
            <person name="Tuo L."/>
        </authorList>
    </citation>
    <scope>NUCLEOTIDE SEQUENCE</scope>
    <source>
        <strain evidence="2">CBK1P-4</strain>
    </source>
</reference>
<dbReference type="InterPro" id="IPR016064">
    <property type="entry name" value="NAD/diacylglycerol_kinase_sf"/>
</dbReference>
<gene>
    <name evidence="2" type="ORF">LZD57_01820</name>
</gene>
<dbReference type="InterPro" id="IPR004363">
    <property type="entry name" value="Methylgl_synth"/>
</dbReference>
<keyword evidence="2" id="KW-0808">Transferase</keyword>
<evidence type="ECO:0000259" key="1">
    <source>
        <dbReference type="PROSITE" id="PS50146"/>
    </source>
</evidence>
<dbReference type="GO" id="GO:0008929">
    <property type="term" value="F:methylglyoxal synthase activity"/>
    <property type="evidence" value="ECO:0007669"/>
    <property type="project" value="InterPro"/>
</dbReference>
<dbReference type="InterPro" id="IPR045540">
    <property type="entry name" value="YegS/DAGK_C"/>
</dbReference>
<dbReference type="Pfam" id="PF19279">
    <property type="entry name" value="YegS_C"/>
    <property type="match status" value="1"/>
</dbReference>
<dbReference type="PANTHER" id="PTHR30492:SF0">
    <property type="entry name" value="METHYLGLYOXAL SYNTHASE"/>
    <property type="match status" value="1"/>
</dbReference>
<dbReference type="Gene3D" id="2.60.200.40">
    <property type="match status" value="1"/>
</dbReference>
<dbReference type="AlphaFoldDB" id="A0A9X1NYH1"/>
<keyword evidence="3" id="KW-1185">Reference proteome</keyword>
<organism evidence="2 3">
    <name type="scientific">Jiella avicenniae</name>
    <dbReference type="NCBI Taxonomy" id="2907202"/>
    <lineage>
        <taxon>Bacteria</taxon>
        <taxon>Pseudomonadati</taxon>
        <taxon>Pseudomonadota</taxon>
        <taxon>Alphaproteobacteria</taxon>
        <taxon>Hyphomicrobiales</taxon>
        <taxon>Aurantimonadaceae</taxon>
        <taxon>Jiella</taxon>
    </lineage>
</organism>
<dbReference type="SMART" id="SM00046">
    <property type="entry name" value="DAGKc"/>
    <property type="match status" value="1"/>
</dbReference>
<dbReference type="InterPro" id="IPR017438">
    <property type="entry name" value="ATP-NAD_kinase_N"/>
</dbReference>
<sequence length="324" mass="34494">MRILALLNGDGGTLKTTDLDWLSALIKDEFAVHGHEITVEIVAGKDVVPAIEQAAERKDVDVLLVGGGDGTVSAAAAAVFETDTALAILPAGTMNLFARTLQIPLGLEAAVKALAGGTITKVDVATVNGKPFVHQFAAGLHARMVRFRERITYRSRLGKIWATTRAITLAVRKLPKVELLINVDGRTERLLCSAIAISNNLYGLGHVPFADNPKGGVLGVYICTERNISRVAKLTLDIFTGQWRSNPSLLVKTAKHVQLSHRGKPRSNRAVRDGELELLDDLSEVELHPLGLSVLVPADASYLEEATPADQSAVPAPGAASSTP</sequence>
<dbReference type="SUPFAM" id="SSF111331">
    <property type="entry name" value="NAD kinase/diacylglycerol kinase-like"/>
    <property type="match status" value="1"/>
</dbReference>
<dbReference type="Proteomes" id="UP001139035">
    <property type="component" value="Unassembled WGS sequence"/>
</dbReference>